<dbReference type="GeneID" id="83202626"/>
<dbReference type="PROSITE" id="PS00463">
    <property type="entry name" value="ZN2_CY6_FUNGAL_1"/>
    <property type="match status" value="1"/>
</dbReference>
<comment type="subcellular location">
    <subcellularLocation>
        <location evidence="1">Nucleus</location>
    </subcellularLocation>
</comment>
<keyword evidence="4" id="KW-0238">DNA-binding</keyword>
<evidence type="ECO:0000256" key="5">
    <source>
        <dbReference type="ARBA" id="ARBA00023163"/>
    </source>
</evidence>
<dbReference type="GO" id="GO:0005634">
    <property type="term" value="C:nucleus"/>
    <property type="evidence" value="ECO:0007669"/>
    <property type="project" value="UniProtKB-SubCell"/>
</dbReference>
<dbReference type="EMBL" id="JAPQKS010000004">
    <property type="protein sequence ID" value="KAJ5233071.1"/>
    <property type="molecule type" value="Genomic_DNA"/>
</dbReference>
<dbReference type="RefSeq" id="XP_058331063.1">
    <property type="nucleotide sequence ID" value="XM_058475323.1"/>
</dbReference>
<evidence type="ECO:0000256" key="2">
    <source>
        <dbReference type="ARBA" id="ARBA00022723"/>
    </source>
</evidence>
<dbReference type="InterPro" id="IPR001138">
    <property type="entry name" value="Zn2Cys6_DnaBD"/>
</dbReference>
<gene>
    <name evidence="9" type="ORF">N7468_006027</name>
</gene>
<dbReference type="GO" id="GO:0008270">
    <property type="term" value="F:zinc ion binding"/>
    <property type="evidence" value="ECO:0007669"/>
    <property type="project" value="InterPro"/>
</dbReference>
<dbReference type="Gene3D" id="4.10.240.10">
    <property type="entry name" value="Zn(2)-C6 fungal-type DNA-binding domain"/>
    <property type="match status" value="1"/>
</dbReference>
<protein>
    <submittedName>
        <fullName evidence="9">Transcription factor</fullName>
    </submittedName>
</protein>
<dbReference type="SMART" id="SM00906">
    <property type="entry name" value="Fungal_trans"/>
    <property type="match status" value="1"/>
</dbReference>
<reference evidence="9" key="2">
    <citation type="journal article" date="2023" name="IMA Fungus">
        <title>Comparative genomic study of the Penicillium genus elucidates a diverse pangenome and 15 lateral gene transfer events.</title>
        <authorList>
            <person name="Petersen C."/>
            <person name="Sorensen T."/>
            <person name="Nielsen M.R."/>
            <person name="Sondergaard T.E."/>
            <person name="Sorensen J.L."/>
            <person name="Fitzpatrick D.A."/>
            <person name="Frisvad J.C."/>
            <person name="Nielsen K.L."/>
        </authorList>
    </citation>
    <scope>NUCLEOTIDE SEQUENCE</scope>
    <source>
        <strain evidence="9">IBT 19713</strain>
    </source>
</reference>
<dbReference type="AlphaFoldDB" id="A0A9W9P097"/>
<feature type="region of interest" description="Disordered" evidence="7">
    <location>
        <begin position="52"/>
        <end position="77"/>
    </location>
</feature>
<evidence type="ECO:0000256" key="6">
    <source>
        <dbReference type="ARBA" id="ARBA00023242"/>
    </source>
</evidence>
<accession>A0A9W9P097</accession>
<dbReference type="Pfam" id="PF00172">
    <property type="entry name" value="Zn_clus"/>
    <property type="match status" value="1"/>
</dbReference>
<organism evidence="9 10">
    <name type="scientific">Penicillium chermesinum</name>
    <dbReference type="NCBI Taxonomy" id="63820"/>
    <lineage>
        <taxon>Eukaryota</taxon>
        <taxon>Fungi</taxon>
        <taxon>Dikarya</taxon>
        <taxon>Ascomycota</taxon>
        <taxon>Pezizomycotina</taxon>
        <taxon>Eurotiomycetes</taxon>
        <taxon>Eurotiomycetidae</taxon>
        <taxon>Eurotiales</taxon>
        <taxon>Aspergillaceae</taxon>
        <taxon>Penicillium</taxon>
    </lineage>
</organism>
<dbReference type="InterPro" id="IPR036864">
    <property type="entry name" value="Zn2-C6_fun-type_DNA-bd_sf"/>
</dbReference>
<keyword evidence="5" id="KW-0804">Transcription</keyword>
<feature type="domain" description="Zn(2)-C6 fungal-type" evidence="8">
    <location>
        <begin position="12"/>
        <end position="44"/>
    </location>
</feature>
<evidence type="ECO:0000313" key="9">
    <source>
        <dbReference type="EMBL" id="KAJ5233071.1"/>
    </source>
</evidence>
<name>A0A9W9P097_9EURO</name>
<sequence>MSVTRRNGQLPSCEPCRKSKLRCDHVKPLCGRCVRRKTEHLCIYHPAPLTRSPLDSSRRPSASNTQASSSGAKSTDYHRGPWYHKKASLTPGFLGLTSYSEAYNDNASDLRMEHPSLTPGPIPVDEHNLKTGARALLVLKDLPLFRKLISTRYKMYEGYTLGKPIAYMVLNGMEEMWNVAHREEPEEAKCTLLLSRQLFERTTQPFTITPDMSWAEFASMANGRWEAVGLLMTIVGISTRSSIPPSQIEPPCADTDSIAVAAAGVGDLCLQFCDSAGVVNDIVCWLLLYHSMLLTIVYGDWDYRPWRKIGELTASVYTIGMHQESPDLPFFIRELRRRTMATAYTFDKALASFLGRPPLIPWRYCNFNMPLDLNTDEVVAEPSMRDAAIETLDEHGWNSNGYLDRGASVRVFLLTSISRERVLELSLDNRTEGFAERVEELSKQFSEQYRNMPAYLHWENRAQYEQPQVAGRFLVHDLYLEFLYNDFLLHRILAKRTNTQSERGVAISLEILNAIITATSSMHRIATWNLCNAGIPSAGVLCGELLRRSRSQMPYAYEFPRSEIIQKLSIFASHLETMVGPNEGNYQIAQQGQRAIRHVLDQILSAPNATPAPLTAPTPISDTDMSAGQEVLCAELLDNMDVGDRVQFLHWLDGRADTHEPWLTWMNFG</sequence>
<dbReference type="SUPFAM" id="SSF57701">
    <property type="entry name" value="Zn2/Cys6 DNA-binding domain"/>
    <property type="match status" value="1"/>
</dbReference>
<dbReference type="InterPro" id="IPR007219">
    <property type="entry name" value="XnlR_reg_dom"/>
</dbReference>
<dbReference type="SMART" id="SM00066">
    <property type="entry name" value="GAL4"/>
    <property type="match status" value="1"/>
</dbReference>
<keyword evidence="3" id="KW-0805">Transcription regulation</keyword>
<keyword evidence="6" id="KW-0539">Nucleus</keyword>
<dbReference type="Proteomes" id="UP001150941">
    <property type="component" value="Unassembled WGS sequence"/>
</dbReference>
<reference evidence="9" key="1">
    <citation type="submission" date="2022-11" db="EMBL/GenBank/DDBJ databases">
        <authorList>
            <person name="Petersen C."/>
        </authorList>
    </citation>
    <scope>NUCLEOTIDE SEQUENCE</scope>
    <source>
        <strain evidence="9">IBT 19713</strain>
    </source>
</reference>
<dbReference type="Pfam" id="PF04082">
    <property type="entry name" value="Fungal_trans"/>
    <property type="match status" value="1"/>
</dbReference>
<dbReference type="PANTHER" id="PTHR31001">
    <property type="entry name" value="UNCHARACTERIZED TRANSCRIPTIONAL REGULATORY PROTEIN"/>
    <property type="match status" value="1"/>
</dbReference>
<dbReference type="GO" id="GO:0006351">
    <property type="term" value="P:DNA-templated transcription"/>
    <property type="evidence" value="ECO:0007669"/>
    <property type="project" value="InterPro"/>
</dbReference>
<dbReference type="GO" id="GO:0003677">
    <property type="term" value="F:DNA binding"/>
    <property type="evidence" value="ECO:0007669"/>
    <property type="project" value="UniProtKB-KW"/>
</dbReference>
<dbReference type="OrthoDB" id="4898680at2759"/>
<dbReference type="PANTHER" id="PTHR31001:SF53">
    <property type="entry name" value="ZN(II)2CYS6 TRANSCRIPTION FACTOR (EUROFUNG)"/>
    <property type="match status" value="1"/>
</dbReference>
<proteinExistence type="predicted"/>
<dbReference type="PROSITE" id="PS50048">
    <property type="entry name" value="ZN2_CY6_FUNGAL_2"/>
    <property type="match status" value="1"/>
</dbReference>
<evidence type="ECO:0000256" key="4">
    <source>
        <dbReference type="ARBA" id="ARBA00023125"/>
    </source>
</evidence>
<dbReference type="InterPro" id="IPR050613">
    <property type="entry name" value="Sec_Metabolite_Reg"/>
</dbReference>
<evidence type="ECO:0000256" key="7">
    <source>
        <dbReference type="SAM" id="MobiDB-lite"/>
    </source>
</evidence>
<keyword evidence="2" id="KW-0479">Metal-binding</keyword>
<dbReference type="GO" id="GO:0000981">
    <property type="term" value="F:DNA-binding transcription factor activity, RNA polymerase II-specific"/>
    <property type="evidence" value="ECO:0007669"/>
    <property type="project" value="InterPro"/>
</dbReference>
<feature type="compositionally biased region" description="Polar residues" evidence="7">
    <location>
        <begin position="53"/>
        <end position="73"/>
    </location>
</feature>
<evidence type="ECO:0000256" key="3">
    <source>
        <dbReference type="ARBA" id="ARBA00023015"/>
    </source>
</evidence>
<evidence type="ECO:0000256" key="1">
    <source>
        <dbReference type="ARBA" id="ARBA00004123"/>
    </source>
</evidence>
<evidence type="ECO:0000259" key="8">
    <source>
        <dbReference type="PROSITE" id="PS50048"/>
    </source>
</evidence>
<keyword evidence="10" id="KW-1185">Reference proteome</keyword>
<dbReference type="CDD" id="cd00067">
    <property type="entry name" value="GAL4"/>
    <property type="match status" value="1"/>
</dbReference>
<dbReference type="CDD" id="cd12148">
    <property type="entry name" value="fungal_TF_MHR"/>
    <property type="match status" value="1"/>
</dbReference>
<evidence type="ECO:0000313" key="10">
    <source>
        <dbReference type="Proteomes" id="UP001150941"/>
    </source>
</evidence>
<comment type="caution">
    <text evidence="9">The sequence shown here is derived from an EMBL/GenBank/DDBJ whole genome shotgun (WGS) entry which is preliminary data.</text>
</comment>